<dbReference type="InterPro" id="IPR012337">
    <property type="entry name" value="RNaseH-like_sf"/>
</dbReference>
<dbReference type="InterPro" id="IPR036397">
    <property type="entry name" value="RNaseH_sf"/>
</dbReference>
<evidence type="ECO:0000313" key="2">
    <source>
        <dbReference type="EMBL" id="CAG7868669.1"/>
    </source>
</evidence>
<dbReference type="InterPro" id="IPR044730">
    <property type="entry name" value="RNase_H-like_dom_plant"/>
</dbReference>
<dbReference type="Gene3D" id="3.30.420.10">
    <property type="entry name" value="Ribonuclease H-like superfamily/Ribonuclease H"/>
    <property type="match status" value="1"/>
</dbReference>
<organism evidence="3">
    <name type="scientific">Brassica campestris</name>
    <name type="common">Field mustard</name>
    <dbReference type="NCBI Taxonomy" id="3711"/>
    <lineage>
        <taxon>Eukaryota</taxon>
        <taxon>Viridiplantae</taxon>
        <taxon>Streptophyta</taxon>
        <taxon>Embryophyta</taxon>
        <taxon>Tracheophyta</taxon>
        <taxon>Spermatophyta</taxon>
        <taxon>Magnoliopsida</taxon>
        <taxon>eudicotyledons</taxon>
        <taxon>Gunneridae</taxon>
        <taxon>Pentapetalae</taxon>
        <taxon>rosids</taxon>
        <taxon>malvids</taxon>
        <taxon>Brassicales</taxon>
        <taxon>Brassicaceae</taxon>
        <taxon>Brassiceae</taxon>
        <taxon>Brassica</taxon>
    </lineage>
</organism>
<evidence type="ECO:0000313" key="3">
    <source>
        <dbReference type="EMBL" id="VDC65519.1"/>
    </source>
</evidence>
<dbReference type="SUPFAM" id="SSF53098">
    <property type="entry name" value="Ribonuclease H-like"/>
    <property type="match status" value="1"/>
</dbReference>
<dbReference type="Proteomes" id="UP000694005">
    <property type="component" value="Chromosome A06"/>
</dbReference>
<dbReference type="InterPro" id="IPR052929">
    <property type="entry name" value="RNase_H-like_EbsB-rel"/>
</dbReference>
<dbReference type="AlphaFoldDB" id="A0A3P5YDQ1"/>
<dbReference type="Pfam" id="PF13456">
    <property type="entry name" value="RVT_3"/>
    <property type="match status" value="1"/>
</dbReference>
<dbReference type="EMBL" id="LR031569">
    <property type="protein sequence ID" value="VDC65519.1"/>
    <property type="molecule type" value="Genomic_DNA"/>
</dbReference>
<reference evidence="3" key="1">
    <citation type="submission" date="2018-11" db="EMBL/GenBank/DDBJ databases">
        <authorList>
            <consortium name="Genoscope - CEA"/>
            <person name="William W."/>
        </authorList>
    </citation>
    <scope>NUCLEOTIDE SEQUENCE</scope>
</reference>
<dbReference type="InterPro" id="IPR002156">
    <property type="entry name" value="RNaseH_domain"/>
</dbReference>
<gene>
    <name evidence="3" type="ORF">BRAA06T24059Z</name>
    <name evidence="2" type="ORF">BRAPAZ1V2_A06P09090.2</name>
</gene>
<dbReference type="PANTHER" id="PTHR47074">
    <property type="entry name" value="BNAC02G40300D PROTEIN"/>
    <property type="match status" value="1"/>
</dbReference>
<feature type="domain" description="RNase H type-1" evidence="1">
    <location>
        <begin position="1"/>
        <end position="108"/>
    </location>
</feature>
<dbReference type="CDD" id="cd06222">
    <property type="entry name" value="RNase_H_like"/>
    <property type="match status" value="1"/>
</dbReference>
<dbReference type="GO" id="GO:0003676">
    <property type="term" value="F:nucleic acid binding"/>
    <property type="evidence" value="ECO:0007669"/>
    <property type="project" value="InterPro"/>
</dbReference>
<dbReference type="GO" id="GO:0004523">
    <property type="term" value="F:RNA-DNA hybrid ribonuclease activity"/>
    <property type="evidence" value="ECO:0007669"/>
    <property type="project" value="InterPro"/>
</dbReference>
<name>A0A3P5YDQ1_BRACM</name>
<dbReference type="PANTHER" id="PTHR47074:SF49">
    <property type="entry name" value="POLYNUCLEOTIDYL TRANSFERASE, RIBONUCLEASE H-LIKE SUPERFAMILY PROTEIN"/>
    <property type="match status" value="1"/>
</dbReference>
<feature type="non-terminal residue" evidence="3">
    <location>
        <position position="1"/>
    </location>
</feature>
<proteinExistence type="predicted"/>
<dbReference type="EMBL" id="LS974622">
    <property type="protein sequence ID" value="CAG7868669.1"/>
    <property type="molecule type" value="Genomic_DNA"/>
</dbReference>
<evidence type="ECO:0000259" key="1">
    <source>
        <dbReference type="Pfam" id="PF13456"/>
    </source>
</evidence>
<accession>A0A3P5YDQ1</accession>
<sequence>IGWLLRDADNAVAESSSSHRRYVPSALVAEALAVKAAITAAISSHVSSIRVYSDSKTLISLLKTQGQDVVLKGVLHDINVLARSFSSISFMFVPRLANVEADLLAKAALFSIDSVETL</sequence>
<dbReference type="Gramene" id="A06p09090.2_BraZ1">
    <property type="protein sequence ID" value="A06p09090.2_BraZ1.CDS.1"/>
    <property type="gene ID" value="A06g09090.2_BraZ1"/>
</dbReference>
<protein>
    <recommendedName>
        <fullName evidence="1">RNase H type-1 domain-containing protein</fullName>
    </recommendedName>
</protein>